<name>A0ABD5E6H4_9ACTN</name>
<accession>A0ABD5E6H4</accession>
<gene>
    <name evidence="1" type="ORF">RM574_16140</name>
</gene>
<protein>
    <submittedName>
        <fullName evidence="1">Uncharacterized protein</fullName>
    </submittedName>
</protein>
<dbReference type="RefSeq" id="WP_093853309.1">
    <property type="nucleotide sequence ID" value="NZ_JAVRER010000023.1"/>
</dbReference>
<sequence>MDAYRPAAGSGVPAALVVGLGDGVPGTGWEAAEVAGGPGVRRERPVPAGERLPVSGREVAYAVKVPGGRGRWCVAVFSVLDVAEPLGATLVEWFDTAMETFGWTYD</sequence>
<dbReference type="EMBL" id="JAVRER010000023">
    <property type="protein sequence ID" value="MDT0417019.1"/>
    <property type="molecule type" value="Genomic_DNA"/>
</dbReference>
<dbReference type="Proteomes" id="UP001183607">
    <property type="component" value="Unassembled WGS sequence"/>
</dbReference>
<evidence type="ECO:0000313" key="1">
    <source>
        <dbReference type="EMBL" id="MDT0417019.1"/>
    </source>
</evidence>
<comment type="caution">
    <text evidence="1">The sequence shown here is derived from an EMBL/GenBank/DDBJ whole genome shotgun (WGS) entry which is preliminary data.</text>
</comment>
<evidence type="ECO:0000313" key="2">
    <source>
        <dbReference type="Proteomes" id="UP001183607"/>
    </source>
</evidence>
<proteinExistence type="predicted"/>
<reference evidence="2" key="1">
    <citation type="submission" date="2023-07" db="EMBL/GenBank/DDBJ databases">
        <title>30 novel species of actinomycetes from the DSMZ collection.</title>
        <authorList>
            <person name="Nouioui I."/>
        </authorList>
    </citation>
    <scope>NUCLEOTIDE SEQUENCE [LARGE SCALE GENOMIC DNA]</scope>
    <source>
        <strain evidence="2">DSM 41982</strain>
    </source>
</reference>
<dbReference type="AlphaFoldDB" id="A0ABD5E6H4"/>
<organism evidence="1 2">
    <name type="scientific">Streptomyces evansiae</name>
    <dbReference type="NCBI Taxonomy" id="3075535"/>
    <lineage>
        <taxon>Bacteria</taxon>
        <taxon>Bacillati</taxon>
        <taxon>Actinomycetota</taxon>
        <taxon>Actinomycetes</taxon>
        <taxon>Kitasatosporales</taxon>
        <taxon>Streptomycetaceae</taxon>
        <taxon>Streptomyces</taxon>
    </lineage>
</organism>